<protein>
    <recommendedName>
        <fullName evidence="4">Pantoate--beta-alanine ligase</fullName>
        <ecNumber evidence="3">6.3.2.1</ecNumber>
    </recommendedName>
    <alternativeName>
        <fullName evidence="10">Pantoate-activating enzyme</fullName>
    </alternativeName>
    <alternativeName>
        <fullName evidence="9">Pantothenate synthetase</fullName>
    </alternativeName>
</protein>
<evidence type="ECO:0000256" key="9">
    <source>
        <dbReference type="ARBA" id="ARBA00029902"/>
    </source>
</evidence>
<dbReference type="Pfam" id="PF02569">
    <property type="entry name" value="Pantoate_ligase"/>
    <property type="match status" value="2"/>
</dbReference>
<evidence type="ECO:0000256" key="10">
    <source>
        <dbReference type="ARBA" id="ARBA00032806"/>
    </source>
</evidence>
<dbReference type="GO" id="GO:0015940">
    <property type="term" value="P:pantothenate biosynthetic process"/>
    <property type="evidence" value="ECO:0007669"/>
    <property type="project" value="UniProtKB-UniPathway"/>
</dbReference>
<sequence>MSTVEVFLENKTPIKILRSIKELREWRRKCLLASENVGFVATMGALHQGHLTLVYGANNSTYSPYLGQYFKVIHFNANIFDIFYALLVKNSLEENDVTIVSIFVNPAQFAPGEDLDSYPRTLPKDLVLLESLYKPNNPKSGVDAVFAPTVSEMYPSGFTLDVANQKGAFVEVKGLSHQLEGSIRPAFFRGVATVVTKLLNAVQPDNAYFGQKDIQQTVVIKRMVKDLLIPTTIRVVPIVREYNGLAMSSRNEYLSDDVRNNHAQLLYRALIEGENLYRRGVCNSKEILDVVQQALKDNSTENFKVSIDYISVADNETLDELETINRNSGAILSGAIKVPNKENGVTRIIDNVLLV</sequence>
<reference evidence="12 13" key="1">
    <citation type="journal article" date="2016" name="Proc. Natl. Acad. Sci. U.S.A.">
        <title>Comparative genomics of biotechnologically important yeasts.</title>
        <authorList>
            <person name="Riley R."/>
            <person name="Haridas S."/>
            <person name="Wolfe K.H."/>
            <person name="Lopes M.R."/>
            <person name="Hittinger C.T."/>
            <person name="Goeker M."/>
            <person name="Salamov A.A."/>
            <person name="Wisecaver J.H."/>
            <person name="Long T.M."/>
            <person name="Calvey C.H."/>
            <person name="Aerts A.L."/>
            <person name="Barry K.W."/>
            <person name="Choi C."/>
            <person name="Clum A."/>
            <person name="Coughlan A.Y."/>
            <person name="Deshpande S."/>
            <person name="Douglass A.P."/>
            <person name="Hanson S.J."/>
            <person name="Klenk H.-P."/>
            <person name="LaButti K.M."/>
            <person name="Lapidus A."/>
            <person name="Lindquist E.A."/>
            <person name="Lipzen A.M."/>
            <person name="Meier-Kolthoff J.P."/>
            <person name="Ohm R.A."/>
            <person name="Otillar R.P."/>
            <person name="Pangilinan J.L."/>
            <person name="Peng Y."/>
            <person name="Rokas A."/>
            <person name="Rosa C.A."/>
            <person name="Scheuner C."/>
            <person name="Sibirny A.A."/>
            <person name="Slot J.C."/>
            <person name="Stielow J.B."/>
            <person name="Sun H."/>
            <person name="Kurtzman C.P."/>
            <person name="Blackwell M."/>
            <person name="Grigoriev I.V."/>
            <person name="Jeffries T.W."/>
        </authorList>
    </citation>
    <scope>NUCLEOTIDE SEQUENCE [LARGE SCALE GENOMIC DNA]</scope>
    <source>
        <strain evidence="12 13">DSM 6958</strain>
    </source>
</reference>
<dbReference type="AlphaFoldDB" id="A0A1E3PPJ1"/>
<dbReference type="CDD" id="cd00560">
    <property type="entry name" value="PanC"/>
    <property type="match status" value="1"/>
</dbReference>
<dbReference type="EMBL" id="KV454407">
    <property type="protein sequence ID" value="ODQ67355.1"/>
    <property type="molecule type" value="Genomic_DNA"/>
</dbReference>
<dbReference type="STRING" id="857566.A0A1E3PPJ1"/>
<name>A0A1E3PPJ1_9ASCO</name>
<dbReference type="InterPro" id="IPR042176">
    <property type="entry name" value="Pantoate_ligase_C"/>
</dbReference>
<keyword evidence="6" id="KW-0566">Pantothenate biosynthesis</keyword>
<evidence type="ECO:0000313" key="12">
    <source>
        <dbReference type="EMBL" id="ODQ67355.1"/>
    </source>
</evidence>
<keyword evidence="7" id="KW-0547">Nucleotide-binding</keyword>
<dbReference type="InterPro" id="IPR014729">
    <property type="entry name" value="Rossmann-like_a/b/a_fold"/>
</dbReference>
<evidence type="ECO:0000256" key="5">
    <source>
        <dbReference type="ARBA" id="ARBA00022598"/>
    </source>
</evidence>
<dbReference type="Gene3D" id="3.40.50.620">
    <property type="entry name" value="HUPs"/>
    <property type="match status" value="2"/>
</dbReference>
<comment type="catalytic activity">
    <reaction evidence="11">
        <text>(R)-pantoate + beta-alanine + ATP = (R)-pantothenate + AMP + diphosphate + H(+)</text>
        <dbReference type="Rhea" id="RHEA:10912"/>
        <dbReference type="ChEBI" id="CHEBI:15378"/>
        <dbReference type="ChEBI" id="CHEBI:15980"/>
        <dbReference type="ChEBI" id="CHEBI:29032"/>
        <dbReference type="ChEBI" id="CHEBI:30616"/>
        <dbReference type="ChEBI" id="CHEBI:33019"/>
        <dbReference type="ChEBI" id="CHEBI:57966"/>
        <dbReference type="ChEBI" id="CHEBI:456215"/>
        <dbReference type="EC" id="6.3.2.1"/>
    </reaction>
</comment>
<evidence type="ECO:0000256" key="2">
    <source>
        <dbReference type="ARBA" id="ARBA00009256"/>
    </source>
</evidence>
<organism evidence="12 13">
    <name type="scientific">Nadsonia fulvescens var. elongata DSM 6958</name>
    <dbReference type="NCBI Taxonomy" id="857566"/>
    <lineage>
        <taxon>Eukaryota</taxon>
        <taxon>Fungi</taxon>
        <taxon>Dikarya</taxon>
        <taxon>Ascomycota</taxon>
        <taxon>Saccharomycotina</taxon>
        <taxon>Dipodascomycetes</taxon>
        <taxon>Dipodascales</taxon>
        <taxon>Dipodascales incertae sedis</taxon>
        <taxon>Nadsonia</taxon>
    </lineage>
</organism>
<comment type="pathway">
    <text evidence="1">Cofactor biosynthesis; (R)-pantothenate biosynthesis; (R)-pantothenate from (R)-pantoate and beta-alanine: step 1/1.</text>
</comment>
<accession>A0A1E3PPJ1</accession>
<gene>
    <name evidence="12" type="ORF">NADFUDRAFT_40523</name>
</gene>
<evidence type="ECO:0000256" key="3">
    <source>
        <dbReference type="ARBA" id="ARBA00012219"/>
    </source>
</evidence>
<dbReference type="NCBIfam" id="TIGR00018">
    <property type="entry name" value="panC"/>
    <property type="match status" value="1"/>
</dbReference>
<evidence type="ECO:0000256" key="6">
    <source>
        <dbReference type="ARBA" id="ARBA00022655"/>
    </source>
</evidence>
<dbReference type="PANTHER" id="PTHR21299">
    <property type="entry name" value="CYTIDYLATE KINASE/PANTOATE-BETA-ALANINE LIGASE"/>
    <property type="match status" value="1"/>
</dbReference>
<dbReference type="UniPathway" id="UPA00028">
    <property type="reaction ID" value="UER00005"/>
</dbReference>
<keyword evidence="5 12" id="KW-0436">Ligase</keyword>
<evidence type="ECO:0000256" key="7">
    <source>
        <dbReference type="ARBA" id="ARBA00022741"/>
    </source>
</evidence>
<dbReference type="SUPFAM" id="SSF52374">
    <property type="entry name" value="Nucleotidylyl transferase"/>
    <property type="match status" value="2"/>
</dbReference>
<comment type="similarity">
    <text evidence="2">Belongs to the pantothenate synthetase family.</text>
</comment>
<evidence type="ECO:0000256" key="1">
    <source>
        <dbReference type="ARBA" id="ARBA00004990"/>
    </source>
</evidence>
<dbReference type="InterPro" id="IPR003721">
    <property type="entry name" value="Pantoate_ligase"/>
</dbReference>
<proteinExistence type="inferred from homology"/>
<dbReference type="GO" id="GO:0004592">
    <property type="term" value="F:pantoate-beta-alanine ligase activity"/>
    <property type="evidence" value="ECO:0007669"/>
    <property type="project" value="UniProtKB-EC"/>
</dbReference>
<evidence type="ECO:0000256" key="4">
    <source>
        <dbReference type="ARBA" id="ARBA00015647"/>
    </source>
</evidence>
<dbReference type="HAMAP" id="MF_00158">
    <property type="entry name" value="PanC"/>
    <property type="match status" value="1"/>
</dbReference>
<dbReference type="Gene3D" id="3.30.1300.10">
    <property type="entry name" value="Pantoate-beta-alanine ligase, C-terminal domain"/>
    <property type="match status" value="1"/>
</dbReference>
<dbReference type="PANTHER" id="PTHR21299:SF1">
    <property type="entry name" value="PANTOATE--BETA-ALANINE LIGASE"/>
    <property type="match status" value="1"/>
</dbReference>
<dbReference type="OrthoDB" id="2020436at2759"/>
<dbReference type="Proteomes" id="UP000095009">
    <property type="component" value="Unassembled WGS sequence"/>
</dbReference>
<keyword evidence="13" id="KW-1185">Reference proteome</keyword>
<evidence type="ECO:0000256" key="11">
    <source>
        <dbReference type="ARBA" id="ARBA00048258"/>
    </source>
</evidence>
<dbReference type="EC" id="6.3.2.1" evidence="3"/>
<dbReference type="GO" id="GO:0005524">
    <property type="term" value="F:ATP binding"/>
    <property type="evidence" value="ECO:0007669"/>
    <property type="project" value="UniProtKB-KW"/>
</dbReference>
<evidence type="ECO:0000256" key="8">
    <source>
        <dbReference type="ARBA" id="ARBA00022840"/>
    </source>
</evidence>
<keyword evidence="8" id="KW-0067">ATP-binding</keyword>
<evidence type="ECO:0000313" key="13">
    <source>
        <dbReference type="Proteomes" id="UP000095009"/>
    </source>
</evidence>